<dbReference type="OrthoDB" id="4159838at2759"/>
<feature type="compositionally biased region" description="Acidic residues" evidence="1">
    <location>
        <begin position="942"/>
        <end position="953"/>
    </location>
</feature>
<evidence type="ECO:0000256" key="1">
    <source>
        <dbReference type="SAM" id="MobiDB-lite"/>
    </source>
</evidence>
<feature type="compositionally biased region" description="Basic residues" evidence="1">
    <location>
        <begin position="879"/>
        <end position="889"/>
    </location>
</feature>
<feature type="compositionally biased region" description="Basic and acidic residues" evidence="1">
    <location>
        <begin position="69"/>
        <end position="81"/>
    </location>
</feature>
<feature type="region of interest" description="Disordered" evidence="1">
    <location>
        <begin position="28"/>
        <end position="103"/>
    </location>
</feature>
<organism evidence="2 3">
    <name type="scientific">Clathrospora elynae</name>
    <dbReference type="NCBI Taxonomy" id="706981"/>
    <lineage>
        <taxon>Eukaryota</taxon>
        <taxon>Fungi</taxon>
        <taxon>Dikarya</taxon>
        <taxon>Ascomycota</taxon>
        <taxon>Pezizomycotina</taxon>
        <taxon>Dothideomycetes</taxon>
        <taxon>Pleosporomycetidae</taxon>
        <taxon>Pleosporales</taxon>
        <taxon>Diademaceae</taxon>
        <taxon>Clathrospora</taxon>
    </lineage>
</organism>
<dbReference type="AlphaFoldDB" id="A0A6A5S3S4"/>
<feature type="compositionally biased region" description="Polar residues" evidence="1">
    <location>
        <begin position="742"/>
        <end position="758"/>
    </location>
</feature>
<feature type="region of interest" description="Disordered" evidence="1">
    <location>
        <begin position="741"/>
        <end position="953"/>
    </location>
</feature>
<proteinExistence type="predicted"/>
<reference evidence="2" key="1">
    <citation type="journal article" date="2020" name="Stud. Mycol.">
        <title>101 Dothideomycetes genomes: a test case for predicting lifestyles and emergence of pathogens.</title>
        <authorList>
            <person name="Haridas S."/>
            <person name="Albert R."/>
            <person name="Binder M."/>
            <person name="Bloem J."/>
            <person name="Labutti K."/>
            <person name="Salamov A."/>
            <person name="Andreopoulos B."/>
            <person name="Baker S."/>
            <person name="Barry K."/>
            <person name="Bills G."/>
            <person name="Bluhm B."/>
            <person name="Cannon C."/>
            <person name="Castanera R."/>
            <person name="Culley D."/>
            <person name="Daum C."/>
            <person name="Ezra D."/>
            <person name="Gonzalez J."/>
            <person name="Henrissat B."/>
            <person name="Kuo A."/>
            <person name="Liang C."/>
            <person name="Lipzen A."/>
            <person name="Lutzoni F."/>
            <person name="Magnuson J."/>
            <person name="Mondo S."/>
            <person name="Nolan M."/>
            <person name="Ohm R."/>
            <person name="Pangilinan J."/>
            <person name="Park H.-J."/>
            <person name="Ramirez L."/>
            <person name="Alfaro M."/>
            <person name="Sun H."/>
            <person name="Tritt A."/>
            <person name="Yoshinaga Y."/>
            <person name="Zwiers L.-H."/>
            <person name="Turgeon B."/>
            <person name="Goodwin S."/>
            <person name="Spatafora J."/>
            <person name="Crous P."/>
            <person name="Grigoriev I."/>
        </authorList>
    </citation>
    <scope>NUCLEOTIDE SEQUENCE</scope>
    <source>
        <strain evidence="2">CBS 161.51</strain>
    </source>
</reference>
<name>A0A6A5S3S4_9PLEO</name>
<sequence length="953" mass="106672">MSADDTIPWTTSRCNRLLRPLSSKLAKLRKEVERPRTPGGESRNVSVAFATKCSPPKPTNFTRPANKPRGFDKVRDPDWRPGAKPGAGKKTTYRGRGRRGGRPAGLQRIRLNTINGSRPGEIAFTPLISRMGGQLHSSPQVQISPLKKYAKNRGPLLVTLDPLAKHMAGDLHKLIQGLSEAYANLLQATTTGDEKRWKGTRSLMGACLRKLPAYIELEDHFARLDRLEEDGEEERDIANDVYKHLEAQFEHKHGQGWRPFKHVVRAHATTLMCNAITDEVLGLDNALILVTHCLNASAWDEAERLLLAYAPLIGSLTIPINIQADLFDPQRSPYLSSVKSFVEQTGRHRFLYDLLEHMLALELLPLEWLATDSMRPIWDRLVRTISANDHRTLASASQFFETVTLASIGLPDERLLEDEVTDSIPRHFVPSSREELRNALSTTFSSLFTVLCSIALVNNSRYDTAGRDIARRITRILDGVVIAMSSREDIQEELELLDADAEDAQVMAQRALWVIFASFVVHLDSNDDPAVSSVDASTSINLINWTAAQYSSNNINFASIFASLPTLISSTARGTGRVWKDDGFDQLKRLVTALMKISGCRLPHKLWTLKRLALDSAMEFANGTGDAEHTAYARDIEKKMQTQGCLVIMQSPQKNDSPTSSGGFRWEEGIGEWVTCTPFSKQNIKRQPRKPVRVLELLPTPVHSEDDRTDASEVEHGLPEDVSVITPTWEVTAFDYDDDAVPQSSPIKKAPRTSTSSLGKRISAPSPRVVIPAKRMHMTPPDTPAVKYYPELPEDKQNGPRRLRRSRNNVNTLTSRLRTQRSRTSFESGLRDLKRPTYAEAEFGESDTQSSRPSQDDSDTSSMSAVSEYSKPFTTHSKPSLRMRSRRSHIVPDSDADEASEHDELSKTPARPRPQLRRRISGRQAVHTRKEWWKAGGGVVGDSEDSEDELSFY</sequence>
<evidence type="ECO:0000313" key="3">
    <source>
        <dbReference type="Proteomes" id="UP000800038"/>
    </source>
</evidence>
<protein>
    <submittedName>
        <fullName evidence="2">Uncharacterized protein</fullName>
    </submittedName>
</protein>
<evidence type="ECO:0000313" key="2">
    <source>
        <dbReference type="EMBL" id="KAF1934792.1"/>
    </source>
</evidence>
<feature type="compositionally biased region" description="Polar residues" evidence="1">
    <location>
        <begin position="860"/>
        <end position="878"/>
    </location>
</feature>
<feature type="compositionally biased region" description="Basic residues" evidence="1">
    <location>
        <begin position="91"/>
        <end position="101"/>
    </location>
</feature>
<dbReference type="Proteomes" id="UP000800038">
    <property type="component" value="Unassembled WGS sequence"/>
</dbReference>
<dbReference type="EMBL" id="ML976372">
    <property type="protein sequence ID" value="KAF1934792.1"/>
    <property type="molecule type" value="Genomic_DNA"/>
</dbReference>
<keyword evidence="3" id="KW-1185">Reference proteome</keyword>
<accession>A0A6A5S3S4</accession>
<gene>
    <name evidence="2" type="ORF">EJ02DRAFT_460915</name>
</gene>
<feature type="compositionally biased region" description="Low complexity" evidence="1">
    <location>
        <begin position="812"/>
        <end position="825"/>
    </location>
</feature>